<evidence type="ECO:0000256" key="4">
    <source>
        <dbReference type="RuleBase" id="RU362130"/>
    </source>
</evidence>
<organism evidence="6 7">
    <name type="scientific">Cynara cardunculus var. scolymus</name>
    <name type="common">Globe artichoke</name>
    <name type="synonym">Cynara scolymus</name>
    <dbReference type="NCBI Taxonomy" id="59895"/>
    <lineage>
        <taxon>Eukaryota</taxon>
        <taxon>Viridiplantae</taxon>
        <taxon>Streptophyta</taxon>
        <taxon>Embryophyta</taxon>
        <taxon>Tracheophyta</taxon>
        <taxon>Spermatophyta</taxon>
        <taxon>Magnoliopsida</taxon>
        <taxon>eudicotyledons</taxon>
        <taxon>Gunneridae</taxon>
        <taxon>Pentapetalae</taxon>
        <taxon>asterids</taxon>
        <taxon>campanulids</taxon>
        <taxon>Asterales</taxon>
        <taxon>Asteraceae</taxon>
        <taxon>Carduoideae</taxon>
        <taxon>Cardueae</taxon>
        <taxon>Carduinae</taxon>
        <taxon>Cynara</taxon>
    </lineage>
</organism>
<protein>
    <recommendedName>
        <fullName evidence="4">Cysteine proteinase inhibitor</fullName>
    </recommendedName>
</protein>
<dbReference type="InterPro" id="IPR018073">
    <property type="entry name" value="Prot_inh_cystat_CS"/>
</dbReference>
<keyword evidence="3 4" id="KW-0789">Thiol protease inhibitor</keyword>
<name>A0A103XIZ7_CYNCS</name>
<dbReference type="Gene3D" id="3.10.450.10">
    <property type="match status" value="1"/>
</dbReference>
<evidence type="ECO:0000313" key="6">
    <source>
        <dbReference type="EMBL" id="KVH91523.1"/>
    </source>
</evidence>
<dbReference type="AlphaFoldDB" id="A0A103XIZ7"/>
<evidence type="ECO:0000259" key="5">
    <source>
        <dbReference type="SMART" id="SM00043"/>
    </source>
</evidence>
<comment type="similarity">
    <text evidence="1 4">Belongs to the cystatin family. Phytocystatin subfamily.</text>
</comment>
<proteinExistence type="inferred from homology"/>
<keyword evidence="7" id="KW-1185">Reference proteome</keyword>
<dbReference type="STRING" id="59895.A0A103XIZ7"/>
<dbReference type="PROSITE" id="PS00287">
    <property type="entry name" value="CYSTATIN"/>
    <property type="match status" value="1"/>
</dbReference>
<dbReference type="Gramene" id="KVH91523">
    <property type="protein sequence ID" value="KVH91523"/>
    <property type="gene ID" value="Ccrd_006454"/>
</dbReference>
<dbReference type="EMBL" id="LEKV01004930">
    <property type="protein sequence ID" value="KVH91523.1"/>
    <property type="molecule type" value="Genomic_DNA"/>
</dbReference>
<dbReference type="InterPro" id="IPR000010">
    <property type="entry name" value="Cystatin_dom"/>
</dbReference>
<evidence type="ECO:0000256" key="1">
    <source>
        <dbReference type="ARBA" id="ARBA00007233"/>
    </source>
</evidence>
<comment type="caution">
    <text evidence="6">The sequence shown here is derived from an EMBL/GenBank/DDBJ whole genome shotgun (WGS) entry which is preliminary data.</text>
</comment>
<evidence type="ECO:0000256" key="2">
    <source>
        <dbReference type="ARBA" id="ARBA00022690"/>
    </source>
</evidence>
<feature type="domain" description="Cystatin" evidence="5">
    <location>
        <begin position="440"/>
        <end position="530"/>
    </location>
</feature>
<evidence type="ECO:0000313" key="7">
    <source>
        <dbReference type="Proteomes" id="UP000243975"/>
    </source>
</evidence>
<dbReference type="InterPro" id="IPR027214">
    <property type="entry name" value="Cystatin"/>
</dbReference>
<dbReference type="GO" id="GO:0006972">
    <property type="term" value="P:hyperosmotic response"/>
    <property type="evidence" value="ECO:0007669"/>
    <property type="project" value="UniProtKB-ARBA"/>
</dbReference>
<dbReference type="FunFam" id="3.10.450.10:FF:000011">
    <property type="entry name" value="Cysteine proteinase inhibitor"/>
    <property type="match status" value="1"/>
</dbReference>
<reference evidence="6 7" key="1">
    <citation type="journal article" date="2016" name="Sci. Rep.">
        <title>The genome sequence of the outbreeding globe artichoke constructed de novo incorporating a phase-aware low-pass sequencing strategy of F1 progeny.</title>
        <authorList>
            <person name="Scaglione D."/>
            <person name="Reyes-Chin-Wo S."/>
            <person name="Acquadro A."/>
            <person name="Froenicke L."/>
            <person name="Portis E."/>
            <person name="Beitel C."/>
            <person name="Tirone M."/>
            <person name="Mauro R."/>
            <person name="Lo Monaco A."/>
            <person name="Mauromicale G."/>
            <person name="Faccioli P."/>
            <person name="Cattivelli L."/>
            <person name="Rieseberg L."/>
            <person name="Michelmore R."/>
            <person name="Lanteri S."/>
        </authorList>
    </citation>
    <scope>NUCLEOTIDE SEQUENCE [LARGE SCALE GENOMIC DNA]</scope>
    <source>
        <strain evidence="6">2C</strain>
    </source>
</reference>
<dbReference type="SUPFAM" id="SSF54403">
    <property type="entry name" value="Cystatin/monellin"/>
    <property type="match status" value="1"/>
</dbReference>
<dbReference type="GO" id="GO:0004869">
    <property type="term" value="F:cysteine-type endopeptidase inhibitor activity"/>
    <property type="evidence" value="ECO:0007669"/>
    <property type="project" value="UniProtKB-KW"/>
</dbReference>
<evidence type="ECO:0000256" key="3">
    <source>
        <dbReference type="ARBA" id="ARBA00022704"/>
    </source>
</evidence>
<dbReference type="PANTHER" id="PTHR11413:SF116">
    <property type="entry name" value="MULTICYSTATIN"/>
    <property type="match status" value="1"/>
</dbReference>
<dbReference type="GO" id="GO:0009414">
    <property type="term" value="P:response to water deprivation"/>
    <property type="evidence" value="ECO:0007669"/>
    <property type="project" value="UniProtKB-ARBA"/>
</dbReference>
<gene>
    <name evidence="6" type="ORF">Ccrd_006454</name>
</gene>
<dbReference type="Pfam" id="PF16845">
    <property type="entry name" value="SQAPI"/>
    <property type="match status" value="1"/>
</dbReference>
<dbReference type="Proteomes" id="UP000243975">
    <property type="component" value="Unassembled WGS sequence"/>
</dbReference>
<dbReference type="GO" id="GO:0009409">
    <property type="term" value="P:response to cold"/>
    <property type="evidence" value="ECO:0007669"/>
    <property type="project" value="UniProtKB-ARBA"/>
</dbReference>
<sequence>MEVELDVECIRNMWKKIDDLCTAREEADLHLQSLIERFPGDVEIEEFKYKLAQVLKGSKWYTRPTEPMVYEQSQPSTADATPPTTGHVPTLAIVEVTPAKVATISDANLLSPLSQFWTSPIVIAEVDRASNEKSTHLTRYNMHSSKQADHTGQFKMPSFNSQVDKVGSVRNRTIDQSKSQARKMCKRGVVEAVKCMPGNSEQPLVSYGDIEPPSFDLGLSPYDKQVVPVVDSSQARRDPKLSFKLWSPYVTWAVTLDVTNDELSQSAPHQMDEQLHGKQCNHLHPSPGFEDVLDAWSTVLNREERLRSHESPRRFFYPTYVSIFFPVVEDAYYYMVVFDLKHPSIMIVDSMDRDGTIEDIYGSITVSLVTVGSGTVVSIRNARSKKRQLKDLRTKYCSKPILSEENIRKSAVITDVHRFIAMETSYNAKKKRGLLVTKMAVLGGISESKGVENSLEIDTLARFAVDEHNKKQNALLEFVKVVNTKQQVVAGTMYYITLEANDGGAKKTYEAKVWVKPWMNFQELQEFKLLDAASSA</sequence>
<dbReference type="InterPro" id="IPR046350">
    <property type="entry name" value="Cystatin_sf"/>
</dbReference>
<keyword evidence="2 4" id="KW-0646">Protease inhibitor</keyword>
<dbReference type="PANTHER" id="PTHR11413">
    <property type="entry name" value="CYSTATIN FAMILY MEMBER"/>
    <property type="match status" value="1"/>
</dbReference>
<dbReference type="CDD" id="cd00042">
    <property type="entry name" value="CY"/>
    <property type="match status" value="1"/>
</dbReference>
<accession>A0A103XIZ7</accession>
<dbReference type="SMART" id="SM00043">
    <property type="entry name" value="CY"/>
    <property type="match status" value="1"/>
</dbReference>